<keyword evidence="3" id="KW-1185">Reference proteome</keyword>
<sequence length="253" mass="28927">MKQQHILIFRISTLICLLLFCVSGHSQNDSIVSTANDSTKIKLKYGLRLGGDIGKLARSFFDDDYSGFEIMADYRLKEKMYLAAELGFEEKNTINDYLDITTTGSYIKGGVDFNMYDNWLDMDNMIYTGFRVGASTFSHDLNSFTVYSIDQYWAPQYSSEVKEEFKGLTAIWAEIILGMKAELFNNFYIGLNLQLKALVTETVPVNFENVYIPGFGKTYDSGRIGTSYSYFLAYRIPLFKKVKQSKPTEFTKP</sequence>
<organism evidence="2 3">
    <name type="scientific">Algibacter pectinivorans</name>
    <dbReference type="NCBI Taxonomy" id="870482"/>
    <lineage>
        <taxon>Bacteria</taxon>
        <taxon>Pseudomonadati</taxon>
        <taxon>Bacteroidota</taxon>
        <taxon>Flavobacteriia</taxon>
        <taxon>Flavobacteriales</taxon>
        <taxon>Flavobacteriaceae</taxon>
        <taxon>Algibacter</taxon>
    </lineage>
</organism>
<dbReference type="AlphaFoldDB" id="A0A1I1QSA1"/>
<dbReference type="STRING" id="870482.SAMN04487987_107114"/>
<keyword evidence="1" id="KW-0732">Signal</keyword>
<evidence type="ECO:0000313" key="3">
    <source>
        <dbReference type="Proteomes" id="UP000199439"/>
    </source>
</evidence>
<protein>
    <recommendedName>
        <fullName evidence="4">Outer membrane protein beta-barrel domain-containing protein</fullName>
    </recommendedName>
</protein>
<dbReference type="Pfam" id="PF19515">
    <property type="entry name" value="DUF6048"/>
    <property type="match status" value="1"/>
</dbReference>
<evidence type="ECO:0000313" key="2">
    <source>
        <dbReference type="EMBL" id="SFD25006.1"/>
    </source>
</evidence>
<dbReference type="EMBL" id="FOMI01000007">
    <property type="protein sequence ID" value="SFD25006.1"/>
    <property type="molecule type" value="Genomic_DNA"/>
</dbReference>
<evidence type="ECO:0000256" key="1">
    <source>
        <dbReference type="SAM" id="SignalP"/>
    </source>
</evidence>
<dbReference type="Proteomes" id="UP000199439">
    <property type="component" value="Unassembled WGS sequence"/>
</dbReference>
<proteinExistence type="predicted"/>
<evidence type="ECO:0008006" key="4">
    <source>
        <dbReference type="Google" id="ProtNLM"/>
    </source>
</evidence>
<feature type="chain" id="PRO_5011435371" description="Outer membrane protein beta-barrel domain-containing protein" evidence="1">
    <location>
        <begin position="29"/>
        <end position="253"/>
    </location>
</feature>
<gene>
    <name evidence="2" type="ORF">SAMN04487987_107114</name>
</gene>
<dbReference type="OrthoDB" id="1199048at2"/>
<feature type="signal peptide" evidence="1">
    <location>
        <begin position="1"/>
        <end position="28"/>
    </location>
</feature>
<dbReference type="InterPro" id="IPR046111">
    <property type="entry name" value="DUF6048"/>
</dbReference>
<reference evidence="3" key="1">
    <citation type="submission" date="2016-10" db="EMBL/GenBank/DDBJ databases">
        <authorList>
            <person name="Varghese N."/>
            <person name="Submissions S."/>
        </authorList>
    </citation>
    <scope>NUCLEOTIDE SEQUENCE [LARGE SCALE GENOMIC DNA]</scope>
    <source>
        <strain evidence="3">DSM 25730</strain>
    </source>
</reference>
<name>A0A1I1QSA1_9FLAO</name>
<accession>A0A1I1QSA1</accession>